<name>A0A4Y2A6Y1_ARAVE</name>
<proteinExistence type="predicted"/>
<protein>
    <submittedName>
        <fullName evidence="1">Uncharacterized protein</fullName>
    </submittedName>
</protein>
<dbReference type="AlphaFoldDB" id="A0A4Y2A6Y1"/>
<sequence>MYILRGSKRTLMTEVIDDDDERRRLYRPLRCPTPTFSDFLFELCTSRDWKMVYFTISAKLKNTSQFFKNLVTCILGILSGSAKSIQTALLDLFTDPNIDLSKLVVVCLLVK</sequence>
<organism evidence="1 2">
    <name type="scientific">Araneus ventricosus</name>
    <name type="common">Orbweaver spider</name>
    <name type="synonym">Epeira ventricosa</name>
    <dbReference type="NCBI Taxonomy" id="182803"/>
    <lineage>
        <taxon>Eukaryota</taxon>
        <taxon>Metazoa</taxon>
        <taxon>Ecdysozoa</taxon>
        <taxon>Arthropoda</taxon>
        <taxon>Chelicerata</taxon>
        <taxon>Arachnida</taxon>
        <taxon>Araneae</taxon>
        <taxon>Araneomorphae</taxon>
        <taxon>Entelegynae</taxon>
        <taxon>Araneoidea</taxon>
        <taxon>Araneidae</taxon>
        <taxon>Araneus</taxon>
    </lineage>
</organism>
<dbReference type="Proteomes" id="UP000499080">
    <property type="component" value="Unassembled WGS sequence"/>
</dbReference>
<comment type="caution">
    <text evidence="1">The sequence shown here is derived from an EMBL/GenBank/DDBJ whole genome shotgun (WGS) entry which is preliminary data.</text>
</comment>
<keyword evidence="2" id="KW-1185">Reference proteome</keyword>
<accession>A0A4Y2A6Y1</accession>
<evidence type="ECO:0000313" key="2">
    <source>
        <dbReference type="Proteomes" id="UP000499080"/>
    </source>
</evidence>
<reference evidence="1 2" key="1">
    <citation type="journal article" date="2019" name="Sci. Rep.">
        <title>Orb-weaving spider Araneus ventricosus genome elucidates the spidroin gene catalogue.</title>
        <authorList>
            <person name="Kono N."/>
            <person name="Nakamura H."/>
            <person name="Ohtoshi R."/>
            <person name="Moran D.A.P."/>
            <person name="Shinohara A."/>
            <person name="Yoshida Y."/>
            <person name="Fujiwara M."/>
            <person name="Mori M."/>
            <person name="Tomita M."/>
            <person name="Arakawa K."/>
        </authorList>
    </citation>
    <scope>NUCLEOTIDE SEQUENCE [LARGE SCALE GENOMIC DNA]</scope>
</reference>
<gene>
    <name evidence="1" type="ORF">AVEN_154913_1</name>
</gene>
<dbReference type="EMBL" id="BGPR01000008">
    <property type="protein sequence ID" value="GBL75582.1"/>
    <property type="molecule type" value="Genomic_DNA"/>
</dbReference>
<evidence type="ECO:0000313" key="1">
    <source>
        <dbReference type="EMBL" id="GBL75582.1"/>
    </source>
</evidence>